<evidence type="ECO:0000313" key="2">
    <source>
        <dbReference type="Proteomes" id="UP000001037"/>
    </source>
</evidence>
<dbReference type="RefSeq" id="WP_014025798.1">
    <property type="nucleotide sequence ID" value="NC_015931.1"/>
</dbReference>
<dbReference type="eggNOG" id="arCOG01377">
    <property type="taxonomic scope" value="Archaea"/>
</dbReference>
<accession>G0EF78</accession>
<dbReference type="InterPro" id="IPR017850">
    <property type="entry name" value="Alkaline_phosphatase_core_sf"/>
</dbReference>
<keyword evidence="2" id="KW-1185">Reference proteome</keyword>
<dbReference type="SUPFAM" id="SSF53649">
    <property type="entry name" value="Alkaline phosphatase-like"/>
    <property type="match status" value="1"/>
</dbReference>
<protein>
    <submittedName>
        <fullName evidence="1">Type I phosphodiesterase/nucleotide pyrophosphatase</fullName>
    </submittedName>
</protein>
<name>G0EF78_PYRF1</name>
<proteinExistence type="predicted"/>
<dbReference type="OrthoDB" id="198670at2157"/>
<gene>
    <name evidence="1" type="ordered locus">Pyrfu_0249</name>
</gene>
<dbReference type="GeneID" id="11139891"/>
<evidence type="ECO:0000313" key="1">
    <source>
        <dbReference type="EMBL" id="AEM38121.1"/>
    </source>
</evidence>
<dbReference type="InParanoid" id="G0EF78"/>
<dbReference type="EMBL" id="CP002838">
    <property type="protein sequence ID" value="AEM38121.1"/>
    <property type="molecule type" value="Genomic_DNA"/>
</dbReference>
<dbReference type="HOGENOM" id="CLU_024306_0_0_2"/>
<dbReference type="STRING" id="694429.Pyrfu_0249"/>
<dbReference type="Proteomes" id="UP000001037">
    <property type="component" value="Chromosome"/>
</dbReference>
<dbReference type="Gene3D" id="3.40.720.10">
    <property type="entry name" value="Alkaline Phosphatase, subunit A"/>
    <property type="match status" value="1"/>
</dbReference>
<organism evidence="1 2">
    <name type="scientific">Pyrolobus fumarii (strain DSM 11204 / 1A)</name>
    <dbReference type="NCBI Taxonomy" id="694429"/>
    <lineage>
        <taxon>Archaea</taxon>
        <taxon>Thermoproteota</taxon>
        <taxon>Thermoprotei</taxon>
        <taxon>Desulfurococcales</taxon>
        <taxon>Pyrodictiaceae</taxon>
        <taxon>Pyrolobus</taxon>
    </lineage>
</organism>
<dbReference type="Pfam" id="PF01663">
    <property type="entry name" value="Phosphodiest"/>
    <property type="match status" value="1"/>
</dbReference>
<dbReference type="KEGG" id="pfm:Pyrfu_0249"/>
<sequence>MSVSKGRFQHRVLMLGIDGLSVDVYKALRGHGYLRSLSQLESRGVTGSVPMVPPFTPPMWTSIVSGVNPGKHGIYYFFLTDEVGRPIRVHMATDVMRPRIHDIVSYHGGESLVVNLPFSSWPLIPFRGALISDWLSPRDYAKPEWLNELYKKVLGEVSREYSKRSEICGLLAHDMALIETVARASRRGLLKDKAYVFIMMRFVDAIVHGHPDEIYNPRDDCLRHVLGAFDELMEEVLIPEFMDNGLILIVSDHGVDRASYRVSIPRILYDYGLVKIRLKKVSESLARETGGKEPLVARLVNMLMRNRITGKIVTRIGRKVMTWFPRLRRVAVHVERPTIDEENSPVVMPHEWSMGIYVNTRVVDDVKSVVERVREALEEFQRETGHHFAYSIDLGRGGIFHGPYVNRAPHIVVSPRRGYSLASANIYAPPVDPVDGRIGDHHPANMHLVVAPSGDPMLEEAARHIKEPWDYAVIALLALGLPLPHDTDSRLCERLGIKCEYTNYNTRYMISRRLAMKTGSGVPH</sequence>
<dbReference type="AlphaFoldDB" id="G0EF78"/>
<reference evidence="1 2" key="1">
    <citation type="journal article" date="2011" name="Stand. Genomic Sci.">
        <title>Complete genome sequence of the hyperthermophilic chemolithoautotroph Pyrolobus fumarii type strain (1A).</title>
        <authorList>
            <person name="Anderson I."/>
            <person name="Goker M."/>
            <person name="Nolan M."/>
            <person name="Lucas S."/>
            <person name="Hammon N."/>
            <person name="Deshpande S."/>
            <person name="Cheng J.F."/>
            <person name="Tapia R."/>
            <person name="Han C."/>
            <person name="Goodwin L."/>
            <person name="Pitluck S."/>
            <person name="Huntemann M."/>
            <person name="Liolios K."/>
            <person name="Ivanova N."/>
            <person name="Pagani I."/>
            <person name="Mavromatis K."/>
            <person name="Ovchinikova G."/>
            <person name="Pati A."/>
            <person name="Chen A."/>
            <person name="Palaniappan K."/>
            <person name="Land M."/>
            <person name="Hauser L."/>
            <person name="Brambilla E.M."/>
            <person name="Huber H."/>
            <person name="Yasawong M."/>
            <person name="Rohde M."/>
            <person name="Spring S."/>
            <person name="Abt B."/>
            <person name="Sikorski J."/>
            <person name="Wirth R."/>
            <person name="Detter J.C."/>
            <person name="Woyke T."/>
            <person name="Bristow J."/>
            <person name="Eisen J.A."/>
            <person name="Markowitz V."/>
            <person name="Hugenholtz P."/>
            <person name="Kyrpides N.C."/>
            <person name="Klenk H.P."/>
            <person name="Lapidus A."/>
        </authorList>
    </citation>
    <scope>NUCLEOTIDE SEQUENCE [LARGE SCALE GENOMIC DNA]</scope>
    <source>
        <strain evidence="2">DSM 11204 / 1A</strain>
    </source>
</reference>
<dbReference type="InterPro" id="IPR002591">
    <property type="entry name" value="Phosphodiest/P_Trfase"/>
</dbReference>